<dbReference type="InterPro" id="IPR016379">
    <property type="entry name" value="T3SS_Ca_resp_chp_LcrH/SycD_sub"/>
</dbReference>
<protein>
    <submittedName>
        <fullName evidence="1">SycD/LcrH family type III secretion system chaperone</fullName>
    </submittedName>
</protein>
<dbReference type="PRINTS" id="PR01595">
    <property type="entry name" value="SYCDCHAPRONE"/>
</dbReference>
<dbReference type="Proteomes" id="UP001203423">
    <property type="component" value="Unassembled WGS sequence"/>
</dbReference>
<dbReference type="PIRSF" id="PIRSF003165">
    <property type="entry name" value="Chaperone_SicA"/>
    <property type="match status" value="1"/>
</dbReference>
<sequence>MKQEEFDTLQQFLKRGGSLSMLADTSPQDLSTLYQYALQLMACHDFEAAKRIFYLLMRLDHWSHDYNFNLGLCYQQTGAHEEAIFCFGRAGTIKVDTPYPAYQAALSYIKLGNHTVARNALDAALIWCHNHAHYADIKKDVEVQLANVKGATQ</sequence>
<gene>
    <name evidence="1" type="ORF">L2764_04150</name>
</gene>
<name>A0ABT0L7N4_9GAMM</name>
<evidence type="ECO:0000313" key="1">
    <source>
        <dbReference type="EMBL" id="MCL1123698.1"/>
    </source>
</evidence>
<proteinExistence type="predicted"/>
<keyword evidence="2" id="KW-1185">Reference proteome</keyword>
<dbReference type="EMBL" id="JAKIKS010000010">
    <property type="protein sequence ID" value="MCL1123698.1"/>
    <property type="molecule type" value="Genomic_DNA"/>
</dbReference>
<evidence type="ECO:0000313" key="2">
    <source>
        <dbReference type="Proteomes" id="UP001203423"/>
    </source>
</evidence>
<dbReference type="NCBIfam" id="TIGR02552">
    <property type="entry name" value="LcrH_SycD"/>
    <property type="match status" value="1"/>
</dbReference>
<comment type="caution">
    <text evidence="1">The sequence shown here is derived from an EMBL/GenBank/DDBJ whole genome shotgun (WGS) entry which is preliminary data.</text>
</comment>
<reference evidence="1 2" key="1">
    <citation type="submission" date="2022-01" db="EMBL/GenBank/DDBJ databases">
        <title>Whole genome-based taxonomy of the Shewanellaceae.</title>
        <authorList>
            <person name="Martin-Rodriguez A.J."/>
        </authorList>
    </citation>
    <scope>NUCLEOTIDE SEQUENCE [LARGE SCALE GENOMIC DNA]</scope>
    <source>
        <strain evidence="1 2">DSM 17177</strain>
    </source>
</reference>
<dbReference type="Gene3D" id="1.25.40.10">
    <property type="entry name" value="Tetratricopeptide repeat domain"/>
    <property type="match status" value="1"/>
</dbReference>
<dbReference type="Pfam" id="PF12895">
    <property type="entry name" value="ANAPC3"/>
    <property type="match status" value="1"/>
</dbReference>
<accession>A0ABT0L7N4</accession>
<dbReference type="SUPFAM" id="SSF48452">
    <property type="entry name" value="TPR-like"/>
    <property type="match status" value="1"/>
</dbReference>
<dbReference type="RefSeq" id="WP_248938984.1">
    <property type="nucleotide sequence ID" value="NZ_JAKIKS010000010.1"/>
</dbReference>
<organism evidence="1 2">
    <name type="scientific">Shewanella surugensis</name>
    <dbReference type="NCBI Taxonomy" id="212020"/>
    <lineage>
        <taxon>Bacteria</taxon>
        <taxon>Pseudomonadati</taxon>
        <taxon>Pseudomonadota</taxon>
        <taxon>Gammaproteobacteria</taxon>
        <taxon>Alteromonadales</taxon>
        <taxon>Shewanellaceae</taxon>
        <taxon>Shewanella</taxon>
    </lineage>
</organism>
<dbReference type="InterPro" id="IPR011990">
    <property type="entry name" value="TPR-like_helical_dom_sf"/>
</dbReference>
<dbReference type="InterPro" id="IPR005415">
    <property type="entry name" value="T3SS_Ca_resp_chp_LcrH/SycD"/>
</dbReference>